<gene>
    <name evidence="1" type="ORF">ATANTOWER_009181</name>
</gene>
<dbReference type="Proteomes" id="UP001345963">
    <property type="component" value="Unassembled WGS sequence"/>
</dbReference>
<evidence type="ECO:0000313" key="1">
    <source>
        <dbReference type="EMBL" id="MED6241325.1"/>
    </source>
</evidence>
<protein>
    <submittedName>
        <fullName evidence="1">Uncharacterized protein</fullName>
    </submittedName>
</protein>
<comment type="caution">
    <text evidence="1">The sequence shown here is derived from an EMBL/GenBank/DDBJ whole genome shotgun (WGS) entry which is preliminary data.</text>
</comment>
<keyword evidence="2" id="KW-1185">Reference proteome</keyword>
<reference evidence="1 2" key="1">
    <citation type="submission" date="2021-07" db="EMBL/GenBank/DDBJ databases">
        <authorList>
            <person name="Palmer J.M."/>
        </authorList>
    </citation>
    <scope>NUCLEOTIDE SEQUENCE [LARGE SCALE GENOMIC DNA]</scope>
    <source>
        <strain evidence="1 2">AT_MEX2019</strain>
        <tissue evidence="1">Muscle</tissue>
    </source>
</reference>
<dbReference type="EMBL" id="JAHUTI010029715">
    <property type="protein sequence ID" value="MED6241325.1"/>
    <property type="molecule type" value="Genomic_DNA"/>
</dbReference>
<organism evidence="1 2">
    <name type="scientific">Ataeniobius toweri</name>
    <dbReference type="NCBI Taxonomy" id="208326"/>
    <lineage>
        <taxon>Eukaryota</taxon>
        <taxon>Metazoa</taxon>
        <taxon>Chordata</taxon>
        <taxon>Craniata</taxon>
        <taxon>Vertebrata</taxon>
        <taxon>Euteleostomi</taxon>
        <taxon>Actinopterygii</taxon>
        <taxon>Neopterygii</taxon>
        <taxon>Teleostei</taxon>
        <taxon>Neoteleostei</taxon>
        <taxon>Acanthomorphata</taxon>
        <taxon>Ovalentaria</taxon>
        <taxon>Atherinomorphae</taxon>
        <taxon>Cyprinodontiformes</taxon>
        <taxon>Goodeidae</taxon>
        <taxon>Ataeniobius</taxon>
    </lineage>
</organism>
<name>A0ABU7ATY2_9TELE</name>
<accession>A0ABU7ATY2</accession>
<sequence length="76" mass="8285">MKTSFPVCALFLDSSALSLCSEFVEELVSRLTVNLLTAPLSALLVLSGPLYNCLIHLILEEKVRKSLPSSTTHLPI</sequence>
<proteinExistence type="predicted"/>
<evidence type="ECO:0000313" key="2">
    <source>
        <dbReference type="Proteomes" id="UP001345963"/>
    </source>
</evidence>